<protein>
    <submittedName>
        <fullName evidence="2">Uncharacterized protein</fullName>
    </submittedName>
</protein>
<gene>
    <name evidence="2" type="ORF">PENSTE_c005G09314</name>
</gene>
<proteinExistence type="predicted"/>
<feature type="compositionally biased region" description="Basic and acidic residues" evidence="1">
    <location>
        <begin position="34"/>
        <end position="45"/>
    </location>
</feature>
<organism evidence="2 3">
    <name type="scientific">Penicillium steckii</name>
    <dbReference type="NCBI Taxonomy" id="303698"/>
    <lineage>
        <taxon>Eukaryota</taxon>
        <taxon>Fungi</taxon>
        <taxon>Dikarya</taxon>
        <taxon>Ascomycota</taxon>
        <taxon>Pezizomycotina</taxon>
        <taxon>Eurotiomycetes</taxon>
        <taxon>Eurotiomycetidae</taxon>
        <taxon>Eurotiales</taxon>
        <taxon>Aspergillaceae</taxon>
        <taxon>Penicillium</taxon>
    </lineage>
</organism>
<feature type="compositionally biased region" description="Gly residues" evidence="1">
    <location>
        <begin position="420"/>
        <end position="436"/>
    </location>
</feature>
<dbReference type="OrthoDB" id="4326688at2759"/>
<evidence type="ECO:0000313" key="2">
    <source>
        <dbReference type="EMBL" id="OQE26322.1"/>
    </source>
</evidence>
<feature type="region of interest" description="Disordered" evidence="1">
    <location>
        <begin position="407"/>
        <end position="436"/>
    </location>
</feature>
<dbReference type="AlphaFoldDB" id="A0A1V6TIV4"/>
<feature type="region of interest" description="Disordered" evidence="1">
    <location>
        <begin position="1"/>
        <end position="45"/>
    </location>
</feature>
<feature type="compositionally biased region" description="Basic and acidic residues" evidence="1">
    <location>
        <begin position="18"/>
        <end position="27"/>
    </location>
</feature>
<evidence type="ECO:0000256" key="1">
    <source>
        <dbReference type="SAM" id="MobiDB-lite"/>
    </source>
</evidence>
<accession>A0A1V6TIV4</accession>
<reference evidence="3" key="1">
    <citation type="journal article" date="2017" name="Nat. Microbiol.">
        <title>Global analysis of biosynthetic gene clusters reveals vast potential of secondary metabolite production in Penicillium species.</title>
        <authorList>
            <person name="Nielsen J.C."/>
            <person name="Grijseels S."/>
            <person name="Prigent S."/>
            <person name="Ji B."/>
            <person name="Dainat J."/>
            <person name="Nielsen K.F."/>
            <person name="Frisvad J.C."/>
            <person name="Workman M."/>
            <person name="Nielsen J."/>
        </authorList>
    </citation>
    <scope>NUCLEOTIDE SEQUENCE [LARGE SCALE GENOMIC DNA]</scope>
    <source>
        <strain evidence="3">IBT 24891</strain>
    </source>
</reference>
<dbReference type="EMBL" id="MLKD01000005">
    <property type="protein sequence ID" value="OQE26322.1"/>
    <property type="molecule type" value="Genomic_DNA"/>
</dbReference>
<name>A0A1V6TIV4_9EURO</name>
<sequence length="436" mass="48059">MAFGKGPNPSQQRGRHPSPGDHPEESRAKRHKSSREGSPKRIRISDDVDFARDDWDGRIKRCEERIKDGYAKETFERQLMILKKARDRQAGVMKQFPGKSWGVIQRIGALQQIAAHLKKKDPCKELVNVEAVLEAYESGKLEWNDDATYWCQGKMIAGPSPFSFENFARLNTDENRGDSGFWVEGIYPLEAQESACRYKSQPAAHEWDTRLQITLRLDSNIAQTDMDGNAYPELDLEFLDDTGASAMIIYNNDMLSLIGGDSKQTIAPRRHTMGYHTFKSAAGSDIHAKIIAVQANIVGVNNQGASAFMGDWTTVCCAVFDEDENTPGGPTDRLNGPYLRKTWYTATAPERNPRLYVGANKSDLTANNMLPALTAAQRTPPRFTRPESNVAWVIDVFTGLYRPAEAPFQRGKLPPNVGAGPSGAGPSGAGPSGAGP</sequence>
<keyword evidence="3" id="KW-1185">Reference proteome</keyword>
<evidence type="ECO:0000313" key="3">
    <source>
        <dbReference type="Proteomes" id="UP000191285"/>
    </source>
</evidence>
<comment type="caution">
    <text evidence="2">The sequence shown here is derived from an EMBL/GenBank/DDBJ whole genome shotgun (WGS) entry which is preliminary data.</text>
</comment>
<dbReference type="Proteomes" id="UP000191285">
    <property type="component" value="Unassembled WGS sequence"/>
</dbReference>